<evidence type="ECO:0000256" key="1">
    <source>
        <dbReference type="SAM" id="MobiDB-lite"/>
    </source>
</evidence>
<reference evidence="4 5" key="1">
    <citation type="submission" date="2018-09" db="EMBL/GenBank/DDBJ databases">
        <title>Genome sequencing of Lachnoanaerobaculum umeaense DSM 23576.</title>
        <authorList>
            <person name="Kook J.-K."/>
            <person name="Park S.-N."/>
            <person name="Lim Y.K."/>
        </authorList>
    </citation>
    <scope>NUCLEOTIDE SEQUENCE [LARGE SCALE GENOMIC DNA]</scope>
    <source>
        <strain evidence="5">DSM 23576 \ CCUG 58757</strain>
    </source>
</reference>
<feature type="chain" id="PRO_5043837075" evidence="3">
    <location>
        <begin position="27"/>
        <end position="281"/>
    </location>
</feature>
<dbReference type="RefSeq" id="WP_111524139.1">
    <property type="nucleotide sequence ID" value="NZ_CP032364.1"/>
</dbReference>
<evidence type="ECO:0000256" key="2">
    <source>
        <dbReference type="SAM" id="Phobius"/>
    </source>
</evidence>
<sequence length="281" mass="32182">MKQIYKKIIFFLLMSCFIFVPENALAANVKLPININVSGSNPIYYRYDLSVSKLDSHDNIVSNTIVPLFLQRNGTLIYDFGDFDDVGEYKYNISLSNTDNEKFEFDKRNYIVHIQALTNGYDIYTNTYLEDPLEAAKPAALDFNVKYLVEIKYPNGKNNKNDGSDSRGEKKDSSKKDNKESSSKKDNKDSKKIDKNYGDTNSESEPESNGDIVPVIEIDDPSNVSSINEEDKGTMIDIAKKIKKAIVRTGDESTLEFYIILFFISICTFILLFFRRKKNHR</sequence>
<gene>
    <name evidence="4" type="ORF">D4A81_05615</name>
</gene>
<keyword evidence="5" id="KW-1185">Reference proteome</keyword>
<feature type="compositionally biased region" description="Basic and acidic residues" evidence="1">
    <location>
        <begin position="159"/>
        <end position="197"/>
    </location>
</feature>
<dbReference type="Proteomes" id="UP000265562">
    <property type="component" value="Chromosome"/>
</dbReference>
<keyword evidence="2" id="KW-0812">Transmembrane</keyword>
<feature type="signal peptide" evidence="3">
    <location>
        <begin position="1"/>
        <end position="26"/>
    </location>
</feature>
<keyword evidence="2" id="KW-0472">Membrane</keyword>
<feature type="region of interest" description="Disordered" evidence="1">
    <location>
        <begin position="154"/>
        <end position="215"/>
    </location>
</feature>
<feature type="transmembrane region" description="Helical" evidence="2">
    <location>
        <begin position="257"/>
        <end position="274"/>
    </location>
</feature>
<proteinExistence type="predicted"/>
<evidence type="ECO:0000256" key="3">
    <source>
        <dbReference type="SAM" id="SignalP"/>
    </source>
</evidence>
<protein>
    <submittedName>
        <fullName evidence="4">Sortase</fullName>
    </submittedName>
</protein>
<keyword evidence="2" id="KW-1133">Transmembrane helix</keyword>
<accession>A0A385Q1I6</accession>
<dbReference type="OrthoDB" id="2062420at2"/>
<organism evidence="4 5">
    <name type="scientific">Lachnoanaerobaculum umeaense</name>
    <dbReference type="NCBI Taxonomy" id="617123"/>
    <lineage>
        <taxon>Bacteria</taxon>
        <taxon>Bacillati</taxon>
        <taxon>Bacillota</taxon>
        <taxon>Clostridia</taxon>
        <taxon>Lachnospirales</taxon>
        <taxon>Lachnospiraceae</taxon>
        <taxon>Lachnoanaerobaculum</taxon>
    </lineage>
</organism>
<keyword evidence="3" id="KW-0732">Signal</keyword>
<dbReference type="EMBL" id="CP032364">
    <property type="protein sequence ID" value="AYA99454.1"/>
    <property type="molecule type" value="Genomic_DNA"/>
</dbReference>
<dbReference type="AlphaFoldDB" id="A0A385Q1I6"/>
<evidence type="ECO:0000313" key="5">
    <source>
        <dbReference type="Proteomes" id="UP000265562"/>
    </source>
</evidence>
<evidence type="ECO:0000313" key="4">
    <source>
        <dbReference type="EMBL" id="AYA99454.1"/>
    </source>
</evidence>
<name>A0A385Q1I6_9FIRM</name>
<dbReference type="KEGG" id="lua:D4A81_05615"/>